<evidence type="ECO:0000313" key="1">
    <source>
        <dbReference type="EnsemblPlants" id="KQL11032"/>
    </source>
</evidence>
<dbReference type="EMBL" id="AGNK02002558">
    <property type="status" value="NOT_ANNOTATED_CDS"/>
    <property type="molecule type" value="Genomic_DNA"/>
</dbReference>
<dbReference type="EnsemblPlants" id="KQL11032">
    <property type="protein sequence ID" value="KQL11032"/>
    <property type="gene ID" value="SETIT_008606mg"/>
</dbReference>
<reference evidence="2" key="1">
    <citation type="journal article" date="2012" name="Nat. Biotechnol.">
        <title>Reference genome sequence of the model plant Setaria.</title>
        <authorList>
            <person name="Bennetzen J.L."/>
            <person name="Schmutz J."/>
            <person name="Wang H."/>
            <person name="Percifield R."/>
            <person name="Hawkins J."/>
            <person name="Pontaroli A.C."/>
            <person name="Estep M."/>
            <person name="Feng L."/>
            <person name="Vaughn J.N."/>
            <person name="Grimwood J."/>
            <person name="Jenkins J."/>
            <person name="Barry K."/>
            <person name="Lindquist E."/>
            <person name="Hellsten U."/>
            <person name="Deshpande S."/>
            <person name="Wang X."/>
            <person name="Wu X."/>
            <person name="Mitros T."/>
            <person name="Triplett J."/>
            <person name="Yang X."/>
            <person name="Ye C.Y."/>
            <person name="Mauro-Herrera M."/>
            <person name="Wang L."/>
            <person name="Li P."/>
            <person name="Sharma M."/>
            <person name="Sharma R."/>
            <person name="Ronald P.C."/>
            <person name="Panaud O."/>
            <person name="Kellogg E.A."/>
            <person name="Brutnell T.P."/>
            <person name="Doust A.N."/>
            <person name="Tuskan G.A."/>
            <person name="Rokhsar D."/>
            <person name="Devos K.M."/>
        </authorList>
    </citation>
    <scope>NUCLEOTIDE SEQUENCE [LARGE SCALE GENOMIC DNA]</scope>
    <source>
        <strain evidence="2">cv. Yugu1</strain>
    </source>
</reference>
<dbReference type="PANTHER" id="PTHR35317">
    <property type="entry name" value="OS04G0629600 PROTEIN"/>
    <property type="match status" value="1"/>
</dbReference>
<reference evidence="1" key="2">
    <citation type="submission" date="2018-08" db="UniProtKB">
        <authorList>
            <consortium name="EnsemblPlants"/>
        </authorList>
    </citation>
    <scope>IDENTIFICATION</scope>
    <source>
        <strain evidence="1">Yugu1</strain>
    </source>
</reference>
<accession>K3Y321</accession>
<dbReference type="Proteomes" id="UP000004995">
    <property type="component" value="Unassembled WGS sequence"/>
</dbReference>
<dbReference type="eggNOG" id="KOG0017">
    <property type="taxonomic scope" value="Eukaryota"/>
</dbReference>
<dbReference type="HOGENOM" id="CLU_1196609_0_0_1"/>
<proteinExistence type="predicted"/>
<dbReference type="AlphaFoldDB" id="K3Y321"/>
<dbReference type="InParanoid" id="K3Y321"/>
<name>K3Y321_SETIT</name>
<dbReference type="PANTHER" id="PTHR35317:SF31">
    <property type="entry name" value="DUF4219 DOMAIN-CONTAINING PROTEIN"/>
    <property type="match status" value="1"/>
</dbReference>
<protein>
    <recommendedName>
        <fullName evidence="3">DUF4219 domain-containing protein</fullName>
    </recommendedName>
</protein>
<evidence type="ECO:0008006" key="3">
    <source>
        <dbReference type="Google" id="ProtNLM"/>
    </source>
</evidence>
<keyword evidence="2" id="KW-1185">Reference proteome</keyword>
<sequence length="232" mass="26689">MSLNNPCCHKEHKQVLKEEVPVEQAQGQGGINKVKIPPMTTPTMMMQDQPTPDIVVHEGSFTKSISIMPPHFDGESYSKWKNSMRDYLIAVNPTLWDIVEVCITFPHGDDTLTQDHRIDIQRNYQALHLIKSSLCAKEFDKIDGLQSAKEVWNTLFINHQGTRRVREGRIRAFESELNRIIIRENETSQEMYNRLNKIINKIRSLGSDNSQRKPQEQREGSKCIIQGNYQGG</sequence>
<dbReference type="Gramene" id="KQL11032">
    <property type="protein sequence ID" value="KQL11032"/>
    <property type="gene ID" value="SETIT_008606mg"/>
</dbReference>
<dbReference type="STRING" id="4555.K3Y321"/>
<organism evidence="1 2">
    <name type="scientific">Setaria italica</name>
    <name type="common">Foxtail millet</name>
    <name type="synonym">Panicum italicum</name>
    <dbReference type="NCBI Taxonomy" id="4555"/>
    <lineage>
        <taxon>Eukaryota</taxon>
        <taxon>Viridiplantae</taxon>
        <taxon>Streptophyta</taxon>
        <taxon>Embryophyta</taxon>
        <taxon>Tracheophyta</taxon>
        <taxon>Spermatophyta</taxon>
        <taxon>Magnoliopsida</taxon>
        <taxon>Liliopsida</taxon>
        <taxon>Poales</taxon>
        <taxon>Poaceae</taxon>
        <taxon>PACMAD clade</taxon>
        <taxon>Panicoideae</taxon>
        <taxon>Panicodae</taxon>
        <taxon>Paniceae</taxon>
        <taxon>Cenchrinae</taxon>
        <taxon>Setaria</taxon>
    </lineage>
</organism>
<dbReference type="Pfam" id="PF14223">
    <property type="entry name" value="Retrotran_gag_2"/>
    <property type="match status" value="1"/>
</dbReference>
<evidence type="ECO:0000313" key="2">
    <source>
        <dbReference type="Proteomes" id="UP000004995"/>
    </source>
</evidence>